<evidence type="ECO:0000313" key="6">
    <source>
        <dbReference type="EMBL" id="MBE4909254.1"/>
    </source>
</evidence>
<dbReference type="Gene3D" id="3.10.105.10">
    <property type="entry name" value="Dipeptide-binding Protein, Domain 3"/>
    <property type="match status" value="1"/>
</dbReference>
<evidence type="ECO:0000259" key="5">
    <source>
        <dbReference type="Pfam" id="PF00496"/>
    </source>
</evidence>
<dbReference type="Gene3D" id="3.40.190.10">
    <property type="entry name" value="Periplasmic binding protein-like II"/>
    <property type="match status" value="1"/>
</dbReference>
<feature type="compositionally biased region" description="Polar residues" evidence="4">
    <location>
        <begin position="49"/>
        <end position="63"/>
    </location>
</feature>
<dbReference type="InterPro" id="IPR000914">
    <property type="entry name" value="SBP_5_dom"/>
</dbReference>
<keyword evidence="7" id="KW-1185">Reference proteome</keyword>
<organism evidence="6 7">
    <name type="scientific">Litchfieldia luteola</name>
    <dbReference type="NCBI Taxonomy" id="682179"/>
    <lineage>
        <taxon>Bacteria</taxon>
        <taxon>Bacillati</taxon>
        <taxon>Bacillota</taxon>
        <taxon>Bacilli</taxon>
        <taxon>Bacillales</taxon>
        <taxon>Bacillaceae</taxon>
        <taxon>Litchfieldia</taxon>
    </lineage>
</organism>
<dbReference type="RefSeq" id="WP_193537694.1">
    <property type="nucleotide sequence ID" value="NZ_JADCLJ010000021.1"/>
</dbReference>
<feature type="region of interest" description="Disordered" evidence="4">
    <location>
        <begin position="30"/>
        <end position="66"/>
    </location>
</feature>
<evidence type="ECO:0000256" key="4">
    <source>
        <dbReference type="SAM" id="MobiDB-lite"/>
    </source>
</evidence>
<dbReference type="PIRSF" id="PIRSF002741">
    <property type="entry name" value="MppA"/>
    <property type="match status" value="1"/>
</dbReference>
<feature type="domain" description="Solute-binding protein family 5" evidence="5">
    <location>
        <begin position="102"/>
        <end position="466"/>
    </location>
</feature>
<evidence type="ECO:0000256" key="2">
    <source>
        <dbReference type="ARBA" id="ARBA00022448"/>
    </source>
</evidence>
<protein>
    <submittedName>
        <fullName evidence="6">ABC transporter substrate-binding protein</fullName>
    </submittedName>
</protein>
<dbReference type="Proteomes" id="UP001516662">
    <property type="component" value="Unassembled WGS sequence"/>
</dbReference>
<proteinExistence type="inferred from homology"/>
<dbReference type="Pfam" id="PF00496">
    <property type="entry name" value="SBP_bac_5"/>
    <property type="match status" value="1"/>
</dbReference>
<sequence length="555" mass="61268">MAIKAMSKSIWFFMMLVLSLFIIVGCSTNSTSTPSENSDNSSDSDNTKPEVSSEPQSGGTITIGSMEEPDTLDVHKTAMAVASAITHHLGGTLLGVNPETNELEGNLAESYQVSEDGKTITLKIRQGVTFTDGTPLTAQVFKDTYDRILNPDTGATVAASLVPGIQSTSAPDDQTFIIELAAPSAPFLRNLSSRGYLQPLSMAAIEKHGDNYGRNPVGAGPFIFKEWVTGQSITLERNDDFNWPQASLENQGKAYPDQLVYKFIQDQQTMLAALDSGSIDVAMNVAPKDVQRYRNNPDFYILEAERQGLGLFLEMNLENEVLSDLNVRKAINMAVNKEAIIKAVLNGEGTPAYGPIPATIFGYDPNVEKYGHKLNPDEATNLLEQSGYSTNGDGVMEKDGEELTFELLVMAQHNQAAQMVQGMLKDIGIKVNIQSMEAGTLIEKVSQGDYDMSFLAYSYGDPDILTLLFHSSQIGGLNHVRVKNKELDDYLDMGRTTIDPEERRKVYARVQEIVVENAYWVPIYAEKVFYVVNSRVQDVKMNNVYIEFHDSWVKQ</sequence>
<dbReference type="SUPFAM" id="SSF53850">
    <property type="entry name" value="Periplasmic binding protein-like II"/>
    <property type="match status" value="1"/>
</dbReference>
<accession>A0ABR9QM34</accession>
<dbReference type="InterPro" id="IPR030678">
    <property type="entry name" value="Peptide/Ni-bd"/>
</dbReference>
<evidence type="ECO:0000256" key="3">
    <source>
        <dbReference type="ARBA" id="ARBA00022729"/>
    </source>
</evidence>
<keyword evidence="2" id="KW-0813">Transport</keyword>
<dbReference type="EMBL" id="JADCLJ010000021">
    <property type="protein sequence ID" value="MBE4909254.1"/>
    <property type="molecule type" value="Genomic_DNA"/>
</dbReference>
<comment type="similarity">
    <text evidence="1">Belongs to the bacterial solute-binding protein 5 family.</text>
</comment>
<evidence type="ECO:0000256" key="1">
    <source>
        <dbReference type="ARBA" id="ARBA00005695"/>
    </source>
</evidence>
<comment type="caution">
    <text evidence="6">The sequence shown here is derived from an EMBL/GenBank/DDBJ whole genome shotgun (WGS) entry which is preliminary data.</text>
</comment>
<dbReference type="PANTHER" id="PTHR30290:SF9">
    <property type="entry name" value="OLIGOPEPTIDE-BINDING PROTEIN APPA"/>
    <property type="match status" value="1"/>
</dbReference>
<dbReference type="InterPro" id="IPR039424">
    <property type="entry name" value="SBP_5"/>
</dbReference>
<evidence type="ECO:0000313" key="7">
    <source>
        <dbReference type="Proteomes" id="UP001516662"/>
    </source>
</evidence>
<dbReference type="PROSITE" id="PS51257">
    <property type="entry name" value="PROKAR_LIPOPROTEIN"/>
    <property type="match status" value="1"/>
</dbReference>
<reference evidence="6 7" key="1">
    <citation type="submission" date="2020-10" db="EMBL/GenBank/DDBJ databases">
        <title>Bacillus sp. HD4P25, an endophyte from a halophyte.</title>
        <authorList>
            <person name="Sun J.-Q."/>
        </authorList>
    </citation>
    <scope>NUCLEOTIDE SEQUENCE [LARGE SCALE GENOMIC DNA]</scope>
    <source>
        <strain evidence="6 7">YIM 93174</strain>
    </source>
</reference>
<name>A0ABR9QM34_9BACI</name>
<keyword evidence="3" id="KW-0732">Signal</keyword>
<dbReference type="PANTHER" id="PTHR30290">
    <property type="entry name" value="PERIPLASMIC BINDING COMPONENT OF ABC TRANSPORTER"/>
    <property type="match status" value="1"/>
</dbReference>
<feature type="compositionally biased region" description="Low complexity" evidence="4">
    <location>
        <begin position="30"/>
        <end position="44"/>
    </location>
</feature>
<gene>
    <name evidence="6" type="ORF">IMZ08_14400</name>
</gene>
<dbReference type="CDD" id="cd08492">
    <property type="entry name" value="PBP2_NikA_DppA_OppA_like_15"/>
    <property type="match status" value="1"/>
</dbReference>